<proteinExistence type="predicted"/>
<gene>
    <name evidence="1" type="ORF">NCTC10951_00611</name>
</gene>
<reference evidence="1 2" key="1">
    <citation type="submission" date="2018-12" db="EMBL/GenBank/DDBJ databases">
        <authorList>
            <consortium name="Pathogen Informatics"/>
        </authorList>
    </citation>
    <scope>NUCLEOTIDE SEQUENCE [LARGE SCALE GENOMIC DNA]</scope>
    <source>
        <strain evidence="1 2">NCTC10951</strain>
    </source>
</reference>
<dbReference type="RefSeq" id="WP_126413349.1">
    <property type="nucleotide sequence ID" value="NZ_JASPER010000098.1"/>
</dbReference>
<dbReference type="EMBL" id="LR134477">
    <property type="protein sequence ID" value="VEI14740.1"/>
    <property type="molecule type" value="Genomic_DNA"/>
</dbReference>
<dbReference type="KEGG" id="avc:NCTC10951_00611"/>
<accession>A0A3S4VCV6</accession>
<evidence type="ECO:0000313" key="1">
    <source>
        <dbReference type="EMBL" id="VEI14740.1"/>
    </source>
</evidence>
<name>A0A3S4VCV6_ACTVI</name>
<dbReference type="OrthoDB" id="4711815at2"/>
<protein>
    <submittedName>
        <fullName evidence="1">Uncharacterized protein</fullName>
    </submittedName>
</protein>
<dbReference type="InterPro" id="IPR032580">
    <property type="entry name" value="SatD"/>
</dbReference>
<dbReference type="Pfam" id="PF16264">
    <property type="entry name" value="SatD"/>
    <property type="match status" value="1"/>
</dbReference>
<evidence type="ECO:0000313" key="2">
    <source>
        <dbReference type="Proteomes" id="UP000268658"/>
    </source>
</evidence>
<dbReference type="Proteomes" id="UP000268658">
    <property type="component" value="Chromosome"/>
</dbReference>
<dbReference type="AlphaFoldDB" id="A0A3S4VCV6"/>
<organism evidence="1 2">
    <name type="scientific">Actinomyces viscosus</name>
    <dbReference type="NCBI Taxonomy" id="1656"/>
    <lineage>
        <taxon>Bacteria</taxon>
        <taxon>Bacillati</taxon>
        <taxon>Actinomycetota</taxon>
        <taxon>Actinomycetes</taxon>
        <taxon>Actinomycetales</taxon>
        <taxon>Actinomycetaceae</taxon>
        <taxon>Actinomyces</taxon>
    </lineage>
</organism>
<sequence>MNVSYALIADIVRSRDLPDRSRAQQVIYEALDHAAEGLTLTQRPYATVGDELQAVSATLADALTLTLRTHLLLPEGIGLRFGVGAGVISEVDGMVGDGSDGAARRPIQDGSAWWAAREAIDRAHALQDEGRSFIRTWLRIHPDEANGSEEERSEREGFVNSVLILRDQAVFRCQPRQRRMMAGLLMGRTQLEIARQEKVSQQAVSDFARGVGSSLLEVQKILDGMTERGKKDEVS</sequence>